<feature type="transmembrane region" description="Helical" evidence="8">
    <location>
        <begin position="380"/>
        <end position="400"/>
    </location>
</feature>
<proteinExistence type="inferred from homology"/>
<feature type="domain" description="Ammonium transporter AmtB-like" evidence="10">
    <location>
        <begin position="100"/>
        <end position="489"/>
    </location>
</feature>
<name>A0ABY7VU20_9BACT</name>
<dbReference type="SUPFAM" id="SSF111352">
    <property type="entry name" value="Ammonium transporter"/>
    <property type="match status" value="1"/>
</dbReference>
<evidence type="ECO:0000256" key="7">
    <source>
        <dbReference type="ARBA" id="ARBA00023177"/>
    </source>
</evidence>
<keyword evidence="4 8" id="KW-0812">Transmembrane</keyword>
<evidence type="ECO:0000256" key="1">
    <source>
        <dbReference type="ARBA" id="ARBA00004141"/>
    </source>
</evidence>
<keyword evidence="6 8" id="KW-0472">Membrane</keyword>
<feature type="transmembrane region" description="Helical" evidence="8">
    <location>
        <begin position="220"/>
        <end position="242"/>
    </location>
</feature>
<feature type="transmembrane region" description="Helical" evidence="8">
    <location>
        <begin position="136"/>
        <end position="156"/>
    </location>
</feature>
<evidence type="ECO:0000256" key="6">
    <source>
        <dbReference type="ARBA" id="ARBA00023136"/>
    </source>
</evidence>
<feature type="chain" id="PRO_5046644334" description="Ammonium transporter" evidence="9">
    <location>
        <begin position="22"/>
        <end position="498"/>
    </location>
</feature>
<feature type="transmembrane region" description="Helical" evidence="8">
    <location>
        <begin position="288"/>
        <end position="308"/>
    </location>
</feature>
<feature type="signal peptide" evidence="9">
    <location>
        <begin position="1"/>
        <end position="21"/>
    </location>
</feature>
<dbReference type="PANTHER" id="PTHR11730:SF62">
    <property type="entry name" value="AMMONIUM TRANSPORTER SLL1017-RELATED"/>
    <property type="match status" value="1"/>
</dbReference>
<organism evidence="11 12">
    <name type="scientific">Lentisphaera profundi</name>
    <dbReference type="NCBI Taxonomy" id="1658616"/>
    <lineage>
        <taxon>Bacteria</taxon>
        <taxon>Pseudomonadati</taxon>
        <taxon>Lentisphaerota</taxon>
        <taxon>Lentisphaeria</taxon>
        <taxon>Lentisphaerales</taxon>
        <taxon>Lentisphaeraceae</taxon>
        <taxon>Lentisphaera</taxon>
    </lineage>
</organism>
<dbReference type="EMBL" id="CP117811">
    <property type="protein sequence ID" value="WDE97222.1"/>
    <property type="molecule type" value="Genomic_DNA"/>
</dbReference>
<evidence type="ECO:0000256" key="8">
    <source>
        <dbReference type="RuleBase" id="RU362002"/>
    </source>
</evidence>
<dbReference type="Pfam" id="PF00909">
    <property type="entry name" value="Ammonium_transp"/>
    <property type="match status" value="1"/>
</dbReference>
<dbReference type="Gene3D" id="1.10.3430.10">
    <property type="entry name" value="Ammonium transporter AmtB like domains"/>
    <property type="match status" value="1"/>
</dbReference>
<sequence length="498" mass="52096">MNKLIIALMCLMTLGVFTAQAATELSVNGEGATIESFKESVKEAWTESKEETSVSVEGSKTVVDDGISETYTGVITYTISTEGEGSLSFASDDKFWTSNVFMMFCAVLVFIMHLGFCCLEVGFCRAKNSVNIIFKNFTIVAIATLVYAAVGFNIMYPGDFSIGTFFGFAGFGIGGTAGEMGMTYSDGYSYWTDFLFQAMFAAATASIVSGAVCERIKINSFLIFCTVFAGVVYPIIGSWGWGGGFLGDFGFHDLAGSGLVHATGGAGALAGAIVLGPRIGKYVNGKTFAIMGHNMPIAAIGAFLLWFGWFGFNGGSQLNADPMGTSGIMVMTLLASTAGVVTAMAFSWILSGKPDLSMVLNGALAGLVGITAGADVVSPTSAIIIGAIAGILVVIAVLVLDKLKIDDPVGAIPVHLVCGSWGVVATGIFGTAEGCTVLGQIKSILCIVAFAFICAFILFSIIKVTIGLRVSEEEELEGLDLGEHGMEAYSGFQIFTNQ</sequence>
<evidence type="ECO:0000256" key="2">
    <source>
        <dbReference type="ARBA" id="ARBA00005887"/>
    </source>
</evidence>
<feature type="transmembrane region" description="Helical" evidence="8">
    <location>
        <begin position="412"/>
        <end position="429"/>
    </location>
</feature>
<keyword evidence="12" id="KW-1185">Reference proteome</keyword>
<feature type="transmembrane region" description="Helical" evidence="8">
    <location>
        <begin position="328"/>
        <end position="349"/>
    </location>
</feature>
<evidence type="ECO:0000313" key="12">
    <source>
        <dbReference type="Proteomes" id="UP001214250"/>
    </source>
</evidence>
<evidence type="ECO:0000259" key="10">
    <source>
        <dbReference type="Pfam" id="PF00909"/>
    </source>
</evidence>
<keyword evidence="7 8" id="KW-0924">Ammonia transport</keyword>
<comment type="similarity">
    <text evidence="2 8">Belongs to the ammonia transporter channel (TC 1.A.11.2) family.</text>
</comment>
<evidence type="ECO:0000256" key="9">
    <source>
        <dbReference type="SAM" id="SignalP"/>
    </source>
</evidence>
<evidence type="ECO:0000313" key="11">
    <source>
        <dbReference type="EMBL" id="WDE97222.1"/>
    </source>
</evidence>
<dbReference type="InterPro" id="IPR002229">
    <property type="entry name" value="RhesusRHD"/>
</dbReference>
<feature type="transmembrane region" description="Helical" evidence="8">
    <location>
        <begin position="254"/>
        <end position="276"/>
    </location>
</feature>
<feature type="transmembrane region" description="Helical" evidence="8">
    <location>
        <begin position="194"/>
        <end position="213"/>
    </location>
</feature>
<dbReference type="Proteomes" id="UP001214250">
    <property type="component" value="Chromosome 1"/>
</dbReference>
<dbReference type="InterPro" id="IPR029020">
    <property type="entry name" value="Ammonium/urea_transptr"/>
</dbReference>
<protein>
    <recommendedName>
        <fullName evidence="8">Ammonium transporter</fullName>
    </recommendedName>
</protein>
<gene>
    <name evidence="11" type="primary">amt</name>
    <name evidence="11" type="ORF">PQO03_04545</name>
</gene>
<feature type="transmembrane region" description="Helical" evidence="8">
    <location>
        <begin position="100"/>
        <end position="124"/>
    </location>
</feature>
<dbReference type="InterPro" id="IPR001905">
    <property type="entry name" value="Ammonium_transpt"/>
</dbReference>
<evidence type="ECO:0000256" key="5">
    <source>
        <dbReference type="ARBA" id="ARBA00022989"/>
    </source>
</evidence>
<keyword evidence="3 8" id="KW-0813">Transport</keyword>
<evidence type="ECO:0000256" key="4">
    <source>
        <dbReference type="ARBA" id="ARBA00022692"/>
    </source>
</evidence>
<feature type="transmembrane region" description="Helical" evidence="8">
    <location>
        <begin position="441"/>
        <end position="462"/>
    </location>
</feature>
<dbReference type="InterPro" id="IPR024041">
    <property type="entry name" value="NH4_transpt_AmtB-like_dom"/>
</dbReference>
<comment type="subcellular location">
    <subcellularLocation>
        <location evidence="8">Cell membrane</location>
        <topology evidence="8">Multi-pass membrane protein</topology>
    </subcellularLocation>
    <subcellularLocation>
        <location evidence="1">Membrane</location>
        <topology evidence="1">Multi-pass membrane protein</topology>
    </subcellularLocation>
</comment>
<reference evidence="11 12" key="1">
    <citation type="submission" date="2023-02" db="EMBL/GenBank/DDBJ databases">
        <title>Genome sequence of Lentisphaera profundi SAORIC-696.</title>
        <authorList>
            <person name="Kim e."/>
            <person name="Cho J.-C."/>
            <person name="Choi A."/>
            <person name="Kang I."/>
        </authorList>
    </citation>
    <scope>NUCLEOTIDE SEQUENCE [LARGE SCALE GENOMIC DNA]</scope>
    <source>
        <strain evidence="11 12">SAORIC-696</strain>
    </source>
</reference>
<accession>A0ABY7VU20</accession>
<feature type="transmembrane region" description="Helical" evidence="8">
    <location>
        <begin position="356"/>
        <end position="374"/>
    </location>
</feature>
<dbReference type="NCBIfam" id="TIGR00836">
    <property type="entry name" value="amt"/>
    <property type="match status" value="1"/>
</dbReference>
<dbReference type="PANTHER" id="PTHR11730">
    <property type="entry name" value="AMMONIUM TRANSPORTER"/>
    <property type="match status" value="1"/>
</dbReference>
<keyword evidence="5 8" id="KW-1133">Transmembrane helix</keyword>
<keyword evidence="9" id="KW-0732">Signal</keyword>
<dbReference type="RefSeq" id="WP_274151477.1">
    <property type="nucleotide sequence ID" value="NZ_CP117811.1"/>
</dbReference>
<dbReference type="PRINTS" id="PR00342">
    <property type="entry name" value="RHESUSRHD"/>
</dbReference>
<evidence type="ECO:0000256" key="3">
    <source>
        <dbReference type="ARBA" id="ARBA00022448"/>
    </source>
</evidence>